<protein>
    <submittedName>
        <fullName evidence="5">ADP-ribose pyrophosphatase</fullName>
    </submittedName>
</protein>
<dbReference type="OrthoDB" id="9787476at2"/>
<dbReference type="InterPro" id="IPR020084">
    <property type="entry name" value="NUDIX_hydrolase_CS"/>
</dbReference>
<proteinExistence type="inferred from homology"/>
<evidence type="ECO:0000256" key="3">
    <source>
        <dbReference type="RuleBase" id="RU003476"/>
    </source>
</evidence>
<dbReference type="PANTHER" id="PTHR43046">
    <property type="entry name" value="GDP-MANNOSE MANNOSYL HYDROLASE"/>
    <property type="match status" value="1"/>
</dbReference>
<evidence type="ECO:0000256" key="1">
    <source>
        <dbReference type="ARBA" id="ARBA00001946"/>
    </source>
</evidence>
<dbReference type="KEGG" id="hmn:HM131_20445"/>
<dbReference type="SUPFAM" id="SSF55811">
    <property type="entry name" value="Nudix"/>
    <property type="match status" value="1"/>
</dbReference>
<dbReference type="RefSeq" id="WP_085031706.1">
    <property type="nucleotide sequence ID" value="NZ_CP020772.1"/>
</dbReference>
<evidence type="ECO:0000259" key="4">
    <source>
        <dbReference type="PROSITE" id="PS51462"/>
    </source>
</evidence>
<dbReference type="PROSITE" id="PS51462">
    <property type="entry name" value="NUDIX"/>
    <property type="match status" value="1"/>
</dbReference>
<keyword evidence="6" id="KW-1185">Reference proteome</keyword>
<dbReference type="Gene3D" id="3.90.79.10">
    <property type="entry name" value="Nucleoside Triphosphate Pyrophosphohydrolase"/>
    <property type="match status" value="1"/>
</dbReference>
<dbReference type="InterPro" id="IPR015797">
    <property type="entry name" value="NUDIX_hydrolase-like_dom_sf"/>
</dbReference>
<dbReference type="GO" id="GO:0016787">
    <property type="term" value="F:hydrolase activity"/>
    <property type="evidence" value="ECO:0007669"/>
    <property type="project" value="UniProtKB-KW"/>
</dbReference>
<dbReference type="PROSITE" id="PS00893">
    <property type="entry name" value="NUDIX_BOX"/>
    <property type="match status" value="1"/>
</dbReference>
<name>A0A1W6A0N4_9BACI</name>
<gene>
    <name evidence="5" type="ORF">HM131_20445</name>
</gene>
<evidence type="ECO:0000313" key="5">
    <source>
        <dbReference type="EMBL" id="ARI79051.1"/>
    </source>
</evidence>
<evidence type="ECO:0000256" key="2">
    <source>
        <dbReference type="ARBA" id="ARBA00022801"/>
    </source>
</evidence>
<sequence length="149" mass="17031">MEYVKEVRSLIGTRPFIIVGSTVIVQDKQNRVLLQLRSDTNEWGLPGGAMEPGESFVETARRELFEETGLTADYFEHIETLSGENFYFKYPNGDEVYNVIAVFIVTQCNGKLKMVDGESLSLQYFPMQDLPMKLDERAKQILDRVGVNR</sequence>
<dbReference type="InterPro" id="IPR000086">
    <property type="entry name" value="NUDIX_hydrolase_dom"/>
</dbReference>
<dbReference type="AlphaFoldDB" id="A0A1W6A0N4"/>
<dbReference type="InterPro" id="IPR020476">
    <property type="entry name" value="Nudix_hydrolase"/>
</dbReference>
<dbReference type="CDD" id="cd04677">
    <property type="entry name" value="NUDIX_Hydrolase"/>
    <property type="match status" value="1"/>
</dbReference>
<keyword evidence="2 3" id="KW-0378">Hydrolase</keyword>
<dbReference type="Proteomes" id="UP000192527">
    <property type="component" value="Chromosome"/>
</dbReference>
<reference evidence="5 6" key="1">
    <citation type="submission" date="2017-04" db="EMBL/GenBank/DDBJ databases">
        <title>The whole genome sequencing and assembly of Halobacillus mangrovi strain.</title>
        <authorList>
            <person name="Lee S.-J."/>
            <person name="Park M.-K."/>
            <person name="Kim J.-Y."/>
            <person name="Lee Y.-J."/>
            <person name="Yi H."/>
            <person name="Bahn Y.-S."/>
            <person name="Kim J.F."/>
            <person name="Lee D.-W."/>
        </authorList>
    </citation>
    <scope>NUCLEOTIDE SEQUENCE [LARGE SCALE GENOMIC DNA]</scope>
    <source>
        <strain evidence="5 6">KTB 131</strain>
    </source>
</reference>
<dbReference type="PANTHER" id="PTHR43046:SF2">
    <property type="entry name" value="8-OXO-DGTP DIPHOSPHATASE-RELATED"/>
    <property type="match status" value="1"/>
</dbReference>
<dbReference type="PRINTS" id="PR00502">
    <property type="entry name" value="NUDIXFAMILY"/>
</dbReference>
<dbReference type="Pfam" id="PF00293">
    <property type="entry name" value="NUDIX"/>
    <property type="match status" value="1"/>
</dbReference>
<feature type="domain" description="Nudix hydrolase" evidence="4">
    <location>
        <begin position="15"/>
        <end position="147"/>
    </location>
</feature>
<comment type="similarity">
    <text evidence="3">Belongs to the Nudix hydrolase family.</text>
</comment>
<dbReference type="STRING" id="402384.HM131_20445"/>
<evidence type="ECO:0000313" key="6">
    <source>
        <dbReference type="Proteomes" id="UP000192527"/>
    </source>
</evidence>
<accession>A0A1W6A0N4</accession>
<organism evidence="5 6">
    <name type="scientific">Halobacillus mangrovi</name>
    <dbReference type="NCBI Taxonomy" id="402384"/>
    <lineage>
        <taxon>Bacteria</taxon>
        <taxon>Bacillati</taxon>
        <taxon>Bacillota</taxon>
        <taxon>Bacilli</taxon>
        <taxon>Bacillales</taxon>
        <taxon>Bacillaceae</taxon>
        <taxon>Halobacillus</taxon>
    </lineage>
</organism>
<dbReference type="EMBL" id="CP020772">
    <property type="protein sequence ID" value="ARI79051.1"/>
    <property type="molecule type" value="Genomic_DNA"/>
</dbReference>
<comment type="cofactor">
    <cofactor evidence="1">
        <name>Mg(2+)</name>
        <dbReference type="ChEBI" id="CHEBI:18420"/>
    </cofactor>
</comment>